<feature type="region of interest" description="Disordered" evidence="1">
    <location>
        <begin position="1"/>
        <end position="23"/>
    </location>
</feature>
<protein>
    <recommendedName>
        <fullName evidence="2">Transcription regulator PadR N-terminal domain-containing protein</fullName>
    </recommendedName>
</protein>
<feature type="compositionally biased region" description="Basic and acidic residues" evidence="1">
    <location>
        <begin position="1"/>
        <end position="12"/>
    </location>
</feature>
<dbReference type="InterPro" id="IPR036388">
    <property type="entry name" value="WH-like_DNA-bd_sf"/>
</dbReference>
<evidence type="ECO:0000313" key="4">
    <source>
        <dbReference type="Proteomes" id="UP000194903"/>
    </source>
</evidence>
<dbReference type="EMBL" id="NHOC01000004">
    <property type="protein sequence ID" value="OUM20970.1"/>
    <property type="molecule type" value="Genomic_DNA"/>
</dbReference>
<feature type="domain" description="Transcription regulator PadR N-terminal" evidence="2">
    <location>
        <begin position="39"/>
        <end position="112"/>
    </location>
</feature>
<evidence type="ECO:0000313" key="3">
    <source>
        <dbReference type="EMBL" id="OUM20970.1"/>
    </source>
</evidence>
<name>A0A252F5M2_9FIRM</name>
<dbReference type="InterPro" id="IPR052509">
    <property type="entry name" value="Metal_resp_DNA-bind_regulator"/>
</dbReference>
<dbReference type="SUPFAM" id="SSF46785">
    <property type="entry name" value="Winged helix' DNA-binding domain"/>
    <property type="match status" value="1"/>
</dbReference>
<evidence type="ECO:0000259" key="2">
    <source>
        <dbReference type="Pfam" id="PF03551"/>
    </source>
</evidence>
<gene>
    <name evidence="3" type="ORF">CBW42_05150</name>
</gene>
<dbReference type="Gene3D" id="1.10.10.10">
    <property type="entry name" value="Winged helix-like DNA-binding domain superfamily/Winged helix DNA-binding domain"/>
    <property type="match status" value="1"/>
</dbReference>
<keyword evidence="4" id="KW-1185">Reference proteome</keyword>
<dbReference type="AlphaFoldDB" id="A0A252F5M2"/>
<dbReference type="Proteomes" id="UP000194903">
    <property type="component" value="Unassembled WGS sequence"/>
</dbReference>
<dbReference type="PANTHER" id="PTHR33169">
    <property type="entry name" value="PADR-FAMILY TRANSCRIPTIONAL REGULATOR"/>
    <property type="match status" value="1"/>
</dbReference>
<sequence length="183" mass="21084">MEKVDRMPRKPNESGAPERSGSVAGMEDNLKKAVAEMLVLFLLNERDMYIGEIPEELNRRSGGTFQIVFPYSIIYRMVKFEYIDECKKRIAPDGRKRQYYAITEKGRTYLKELRGLFRQFSEGVDTILASEGETYEQEEYSGAEVPETDGQEADLRHETETQADERPETDDWDFSGRLSGCLV</sequence>
<feature type="compositionally biased region" description="Acidic residues" evidence="1">
    <location>
        <begin position="135"/>
        <end position="152"/>
    </location>
</feature>
<reference evidence="3 4" key="1">
    <citation type="submission" date="2017-05" db="EMBL/GenBank/DDBJ databases">
        <title>Butyricicoccus porcorum sp. nov. a butyrate-producing bacterium from the swine intestinal tract.</title>
        <authorList>
            <person name="Trachsel J."/>
            <person name="Humphrey S."/>
            <person name="Allen H.K."/>
        </authorList>
    </citation>
    <scope>NUCLEOTIDE SEQUENCE [LARGE SCALE GENOMIC DNA]</scope>
    <source>
        <strain evidence="3">BB10</strain>
    </source>
</reference>
<feature type="compositionally biased region" description="Basic and acidic residues" evidence="1">
    <location>
        <begin position="153"/>
        <end position="166"/>
    </location>
</feature>
<evidence type="ECO:0000256" key="1">
    <source>
        <dbReference type="SAM" id="MobiDB-lite"/>
    </source>
</evidence>
<dbReference type="PANTHER" id="PTHR33169:SF24">
    <property type="entry name" value="TRANSCRIPTIONAL REGULATOR, PADR FAMILY"/>
    <property type="match status" value="1"/>
</dbReference>
<accession>A0A252F5M2</accession>
<feature type="region of interest" description="Disordered" evidence="1">
    <location>
        <begin position="135"/>
        <end position="183"/>
    </location>
</feature>
<dbReference type="OrthoDB" id="9808017at2"/>
<dbReference type="Pfam" id="PF03551">
    <property type="entry name" value="PadR"/>
    <property type="match status" value="1"/>
</dbReference>
<comment type="caution">
    <text evidence="3">The sequence shown here is derived from an EMBL/GenBank/DDBJ whole genome shotgun (WGS) entry which is preliminary data.</text>
</comment>
<dbReference type="InterPro" id="IPR005149">
    <property type="entry name" value="Tscrpt_reg_PadR_N"/>
</dbReference>
<proteinExistence type="predicted"/>
<dbReference type="InterPro" id="IPR036390">
    <property type="entry name" value="WH_DNA-bd_sf"/>
</dbReference>
<organism evidence="3 4">
    <name type="scientific">Butyricicoccus porcorum</name>
    <dbReference type="NCBI Taxonomy" id="1945634"/>
    <lineage>
        <taxon>Bacteria</taxon>
        <taxon>Bacillati</taxon>
        <taxon>Bacillota</taxon>
        <taxon>Clostridia</taxon>
        <taxon>Eubacteriales</taxon>
        <taxon>Butyricicoccaceae</taxon>
        <taxon>Butyricicoccus</taxon>
    </lineage>
</organism>